<dbReference type="GO" id="GO:0005737">
    <property type="term" value="C:cytoplasm"/>
    <property type="evidence" value="ECO:0007669"/>
    <property type="project" value="UniProtKB-SubCell"/>
</dbReference>
<evidence type="ECO:0000259" key="7">
    <source>
        <dbReference type="Pfam" id="PF24986"/>
    </source>
</evidence>
<dbReference type="EMBL" id="CP017480">
    <property type="protein sequence ID" value="APG02582.1"/>
    <property type="molecule type" value="Genomic_DNA"/>
</dbReference>
<dbReference type="Gene3D" id="2.30.30.240">
    <property type="entry name" value="PRC-barrel domain"/>
    <property type="match status" value="1"/>
</dbReference>
<dbReference type="GO" id="GO:0006364">
    <property type="term" value="P:rRNA processing"/>
    <property type="evidence" value="ECO:0007669"/>
    <property type="project" value="UniProtKB-UniRule"/>
</dbReference>
<dbReference type="PANTHER" id="PTHR33692:SF1">
    <property type="entry name" value="RIBOSOME MATURATION FACTOR RIMM"/>
    <property type="match status" value="1"/>
</dbReference>
<evidence type="ECO:0000313" key="9">
    <source>
        <dbReference type="Proteomes" id="UP000182987"/>
    </source>
</evidence>
<dbReference type="Pfam" id="PF24986">
    <property type="entry name" value="PRC_RimM"/>
    <property type="match status" value="1"/>
</dbReference>
<dbReference type="GO" id="GO:0043022">
    <property type="term" value="F:ribosome binding"/>
    <property type="evidence" value="ECO:0007669"/>
    <property type="project" value="InterPro"/>
</dbReference>
<keyword evidence="2 5" id="KW-0690">Ribosome biogenesis</keyword>
<dbReference type="NCBIfam" id="TIGR02273">
    <property type="entry name" value="16S_RimM"/>
    <property type="match status" value="1"/>
</dbReference>
<comment type="subcellular location">
    <subcellularLocation>
        <location evidence="5">Cytoplasm</location>
    </subcellularLocation>
</comment>
<dbReference type="InterPro" id="IPR036976">
    <property type="entry name" value="RimM_N_sf"/>
</dbReference>
<keyword evidence="3 5" id="KW-0698">rRNA processing</keyword>
<feature type="domain" description="Ribosome maturation factor RimM PRC barrel" evidence="7">
    <location>
        <begin position="103"/>
        <end position="168"/>
    </location>
</feature>
<keyword evidence="4 5" id="KW-0143">Chaperone</keyword>
<dbReference type="SUPFAM" id="SSF50346">
    <property type="entry name" value="PRC-barrel domain"/>
    <property type="match status" value="1"/>
</dbReference>
<dbReference type="GO" id="GO:0042274">
    <property type="term" value="P:ribosomal small subunit biogenesis"/>
    <property type="evidence" value="ECO:0007669"/>
    <property type="project" value="UniProtKB-UniRule"/>
</dbReference>
<evidence type="ECO:0000256" key="1">
    <source>
        <dbReference type="ARBA" id="ARBA00022490"/>
    </source>
</evidence>
<protein>
    <recommendedName>
        <fullName evidence="5">Ribosome maturation factor RimM</fullName>
    </recommendedName>
</protein>
<dbReference type="InterPro" id="IPR056792">
    <property type="entry name" value="PRC_RimM"/>
</dbReference>
<dbReference type="InterPro" id="IPR002676">
    <property type="entry name" value="RimM_N"/>
</dbReference>
<evidence type="ECO:0000256" key="4">
    <source>
        <dbReference type="ARBA" id="ARBA00023186"/>
    </source>
</evidence>
<reference evidence="9" key="1">
    <citation type="submission" date="2016-09" db="EMBL/GenBank/DDBJ databases">
        <authorList>
            <person name="Lysoe E."/>
        </authorList>
    </citation>
    <scope>NUCLEOTIDE SEQUENCE [LARGE SCALE GENOMIC DNA]</scope>
    <source>
        <strain evidence="9">LJ96T</strain>
    </source>
</reference>
<gene>
    <name evidence="5" type="primary">rimM</name>
    <name evidence="8" type="ORF">BJI69_00785</name>
</gene>
<dbReference type="Gene3D" id="2.40.30.60">
    <property type="entry name" value="RimM"/>
    <property type="match status" value="1"/>
</dbReference>
<name>A0A1L3ENI5_9GAMM</name>
<comment type="similarity">
    <text evidence="5">Belongs to the RimM family.</text>
</comment>
<comment type="subunit">
    <text evidence="5">Binds ribosomal protein uS19.</text>
</comment>
<evidence type="ECO:0000313" key="8">
    <source>
        <dbReference type="EMBL" id="APG02582.1"/>
    </source>
</evidence>
<dbReference type="AlphaFoldDB" id="A0A1L3ENI5"/>
<keyword evidence="9" id="KW-1185">Reference proteome</keyword>
<dbReference type="Pfam" id="PF01782">
    <property type="entry name" value="RimM"/>
    <property type="match status" value="1"/>
</dbReference>
<feature type="domain" description="RimM N-terminal" evidence="6">
    <location>
        <begin position="11"/>
        <end position="91"/>
    </location>
</feature>
<comment type="function">
    <text evidence="5">An accessory protein needed during the final step in the assembly of 30S ribosomal subunit, possibly for assembly of the head region. Essential for efficient processing of 16S rRNA. May be needed both before and after RbfA during the maturation of 16S rRNA. It has affinity for free ribosomal 30S subunits but not for 70S ribosomes.</text>
</comment>
<accession>A0A1L3ENI5</accession>
<dbReference type="RefSeq" id="WP_046981444.1">
    <property type="nucleotide sequence ID" value="NZ_CP017480.1"/>
</dbReference>
<organism evidence="8 9">
    <name type="scientific">Luteibacter rhizovicinus DSM 16549</name>
    <dbReference type="NCBI Taxonomy" id="1440763"/>
    <lineage>
        <taxon>Bacteria</taxon>
        <taxon>Pseudomonadati</taxon>
        <taxon>Pseudomonadota</taxon>
        <taxon>Gammaproteobacteria</taxon>
        <taxon>Lysobacterales</taxon>
        <taxon>Rhodanobacteraceae</taxon>
        <taxon>Luteibacter</taxon>
    </lineage>
</organism>
<dbReference type="Proteomes" id="UP000182987">
    <property type="component" value="Chromosome"/>
</dbReference>
<dbReference type="KEGG" id="lrz:BJI69_00785"/>
<dbReference type="InterPro" id="IPR009000">
    <property type="entry name" value="Transl_B-barrel_sf"/>
</dbReference>
<dbReference type="SUPFAM" id="SSF50447">
    <property type="entry name" value="Translation proteins"/>
    <property type="match status" value="1"/>
</dbReference>
<sequence length="171" mass="18921">MSTGLGKRVRLGRIVGLYGVQGQVKLESWTEPRIQIFQYQPWLLTAPGVEKEIGGIRGRAQGKGLVATLPGIEDRDKATALIGCEITVSRDVLPPPAPGEFYWTDLEGLEVVTTEHVVLGRVNHLFATGANDVMVVKDGERERLIPFVQGPYVHSIDFDGQRIVVDWDPEF</sequence>
<dbReference type="PANTHER" id="PTHR33692">
    <property type="entry name" value="RIBOSOME MATURATION FACTOR RIMM"/>
    <property type="match status" value="1"/>
</dbReference>
<evidence type="ECO:0000256" key="2">
    <source>
        <dbReference type="ARBA" id="ARBA00022517"/>
    </source>
</evidence>
<dbReference type="OrthoDB" id="9783509at2"/>
<dbReference type="STRING" id="1440763.BJI69_00785"/>
<dbReference type="InterPro" id="IPR011961">
    <property type="entry name" value="RimM"/>
</dbReference>
<evidence type="ECO:0000259" key="6">
    <source>
        <dbReference type="Pfam" id="PF01782"/>
    </source>
</evidence>
<evidence type="ECO:0000256" key="5">
    <source>
        <dbReference type="HAMAP-Rule" id="MF_00014"/>
    </source>
</evidence>
<dbReference type="GO" id="GO:0005840">
    <property type="term" value="C:ribosome"/>
    <property type="evidence" value="ECO:0007669"/>
    <property type="project" value="InterPro"/>
</dbReference>
<proteinExistence type="inferred from homology"/>
<dbReference type="InterPro" id="IPR011033">
    <property type="entry name" value="PRC_barrel-like_sf"/>
</dbReference>
<evidence type="ECO:0000256" key="3">
    <source>
        <dbReference type="ARBA" id="ARBA00022552"/>
    </source>
</evidence>
<keyword evidence="1 5" id="KW-0963">Cytoplasm</keyword>
<dbReference type="HAMAP" id="MF_00014">
    <property type="entry name" value="Ribosome_mat_RimM"/>
    <property type="match status" value="1"/>
</dbReference>
<comment type="domain">
    <text evidence="5">The PRC barrel domain binds ribosomal protein uS19.</text>
</comment>